<evidence type="ECO:0000256" key="1">
    <source>
        <dbReference type="ARBA" id="ARBA00004323"/>
    </source>
</evidence>
<evidence type="ECO:0000256" key="10">
    <source>
        <dbReference type="SAM" id="Coils"/>
    </source>
</evidence>
<dbReference type="GO" id="GO:0000009">
    <property type="term" value="F:alpha-1,6-mannosyltransferase activity"/>
    <property type="evidence" value="ECO:0007669"/>
    <property type="project" value="InterPro"/>
</dbReference>
<comment type="similarity">
    <text evidence="2">Belongs to the glycosyltransferase 32 family.</text>
</comment>
<dbReference type="SUPFAM" id="SSF53448">
    <property type="entry name" value="Nucleotide-diphospho-sugar transferases"/>
    <property type="match status" value="1"/>
</dbReference>
<dbReference type="PANTHER" id="PTHR31834">
    <property type="entry name" value="INITIATION-SPECIFIC ALPHA-1,6-MANNOSYLTRANSFERASE"/>
    <property type="match status" value="1"/>
</dbReference>
<name>A0A0V1Q325_9ASCO</name>
<evidence type="ECO:0000313" key="12">
    <source>
        <dbReference type="Proteomes" id="UP000054251"/>
    </source>
</evidence>
<evidence type="ECO:0000256" key="4">
    <source>
        <dbReference type="ARBA" id="ARBA00022679"/>
    </source>
</evidence>
<keyword evidence="8" id="KW-0333">Golgi apparatus</keyword>
<evidence type="ECO:0000256" key="3">
    <source>
        <dbReference type="ARBA" id="ARBA00022676"/>
    </source>
</evidence>
<protein>
    <recommendedName>
        <fullName evidence="13">Glycosyltransferase HOC1</fullName>
    </recommendedName>
</protein>
<dbReference type="InterPro" id="IPR039367">
    <property type="entry name" value="Och1-like"/>
</dbReference>
<accession>A0A0V1Q325</accession>
<evidence type="ECO:0000256" key="6">
    <source>
        <dbReference type="ARBA" id="ARBA00022968"/>
    </source>
</evidence>
<dbReference type="FunFam" id="3.90.550.20:FF:000002">
    <property type="entry name" value="Initiation-specific alpha-1,6-mannosyltransferase"/>
    <property type="match status" value="1"/>
</dbReference>
<comment type="subcellular location">
    <subcellularLocation>
        <location evidence="1">Golgi apparatus membrane</location>
        <topology evidence="1">Single-pass type II membrane protein</topology>
    </subcellularLocation>
</comment>
<keyword evidence="4" id="KW-0808">Transferase</keyword>
<evidence type="ECO:0000256" key="5">
    <source>
        <dbReference type="ARBA" id="ARBA00022692"/>
    </source>
</evidence>
<evidence type="ECO:0000256" key="2">
    <source>
        <dbReference type="ARBA" id="ARBA00009003"/>
    </source>
</evidence>
<keyword evidence="6" id="KW-0735">Signal-anchor</keyword>
<dbReference type="Gene3D" id="3.90.550.20">
    <property type="match status" value="1"/>
</dbReference>
<evidence type="ECO:0008006" key="13">
    <source>
        <dbReference type="Google" id="ProtNLM"/>
    </source>
</evidence>
<dbReference type="EMBL" id="LMYN01000018">
    <property type="protein sequence ID" value="KSA02893.1"/>
    <property type="molecule type" value="Genomic_DNA"/>
</dbReference>
<keyword evidence="3" id="KW-0328">Glycosyltransferase</keyword>
<dbReference type="Proteomes" id="UP000054251">
    <property type="component" value="Unassembled WGS sequence"/>
</dbReference>
<feature type="coiled-coil region" evidence="10">
    <location>
        <begin position="56"/>
        <end position="112"/>
    </location>
</feature>
<dbReference type="GeneID" id="26838382"/>
<keyword evidence="12" id="KW-1185">Reference proteome</keyword>
<evidence type="ECO:0000256" key="7">
    <source>
        <dbReference type="ARBA" id="ARBA00022989"/>
    </source>
</evidence>
<keyword evidence="9" id="KW-0472">Membrane</keyword>
<sequence length="400" mass="46725">MNFNKRKRPIVISIIVIVILLILTKLLTLPKSSENFLKVLQNIPNENILGISKLIYNENEKTQDEFLSKLEKLNKKLIAKQDERLIHLEKMNENLVNQIRVLKNQNPNLSLRDKLIFLYPYEPDTRFPAYIWQTWKHGLNDENFGTKYKEGEQQWAYKNPGFVHEIFNDDTAHTVIKHLYSSVPEVIKAYELMPEIILRMDFFRYLILFAKGGVYADIDTYPLQPVPNWIPENVAPLELGMIISVETDSNLNKWRQELARRLQFGQFIMQAKPGHPILREIISQITEKTLKLKLKEEEIPNDLKLTGSSNQKTLKILKWTGSGIWTDVIMNYFNNYIQSSIYQKITWQEFHDLTIPKLVSDVLVLPISSFASQLEIPKNGKINDPLAFAKHYSSKIWKTT</sequence>
<evidence type="ECO:0000313" key="11">
    <source>
        <dbReference type="EMBL" id="KSA02893.1"/>
    </source>
</evidence>
<dbReference type="InterPro" id="IPR007577">
    <property type="entry name" value="GlycoTrfase_DXD_sugar-bd_CS"/>
</dbReference>
<keyword evidence="5" id="KW-0812">Transmembrane</keyword>
<dbReference type="GO" id="GO:0000136">
    <property type="term" value="C:mannan polymerase complex"/>
    <property type="evidence" value="ECO:0007669"/>
    <property type="project" value="TreeGrafter"/>
</dbReference>
<dbReference type="GO" id="GO:0006487">
    <property type="term" value="P:protein N-linked glycosylation"/>
    <property type="evidence" value="ECO:0007669"/>
    <property type="project" value="TreeGrafter"/>
</dbReference>
<dbReference type="RefSeq" id="XP_015468995.1">
    <property type="nucleotide sequence ID" value="XM_015610203.1"/>
</dbReference>
<evidence type="ECO:0000256" key="9">
    <source>
        <dbReference type="ARBA" id="ARBA00023136"/>
    </source>
</evidence>
<keyword evidence="10" id="KW-0175">Coiled coil</keyword>
<proteinExistence type="inferred from homology"/>
<dbReference type="InterPro" id="IPR029044">
    <property type="entry name" value="Nucleotide-diphossugar_trans"/>
</dbReference>
<comment type="caution">
    <text evidence="11">The sequence shown here is derived from an EMBL/GenBank/DDBJ whole genome shotgun (WGS) entry which is preliminary data.</text>
</comment>
<keyword evidence="7" id="KW-1133">Transmembrane helix</keyword>
<evidence type="ECO:0000256" key="8">
    <source>
        <dbReference type="ARBA" id="ARBA00023034"/>
    </source>
</evidence>
<dbReference type="AlphaFoldDB" id="A0A0V1Q325"/>
<organism evidence="11 12">
    <name type="scientific">Debaryomyces fabryi</name>
    <dbReference type="NCBI Taxonomy" id="58627"/>
    <lineage>
        <taxon>Eukaryota</taxon>
        <taxon>Fungi</taxon>
        <taxon>Dikarya</taxon>
        <taxon>Ascomycota</taxon>
        <taxon>Saccharomycotina</taxon>
        <taxon>Pichiomycetes</taxon>
        <taxon>Debaryomycetaceae</taxon>
        <taxon>Debaryomyces</taxon>
    </lineage>
</organism>
<reference evidence="11 12" key="1">
    <citation type="submission" date="2015-11" db="EMBL/GenBank/DDBJ databases">
        <title>The genome of Debaryomyces fabryi.</title>
        <authorList>
            <person name="Tafer H."/>
            <person name="Lopandic K."/>
        </authorList>
    </citation>
    <scope>NUCLEOTIDE SEQUENCE [LARGE SCALE GENOMIC DNA]</scope>
    <source>
        <strain evidence="11 12">CBS 789</strain>
    </source>
</reference>
<dbReference type="Pfam" id="PF04488">
    <property type="entry name" value="Gly_transf_sug"/>
    <property type="match status" value="1"/>
</dbReference>
<dbReference type="OrthoDB" id="411251at2759"/>
<dbReference type="PANTHER" id="PTHR31834:SF11">
    <property type="entry name" value="GLYCOSYLTRANSFERASE HOC1-RELATED"/>
    <property type="match status" value="1"/>
</dbReference>
<gene>
    <name evidence="11" type="ORF">AC631_01373</name>
</gene>